<evidence type="ECO:0000313" key="2">
    <source>
        <dbReference type="Proteomes" id="UP000295684"/>
    </source>
</evidence>
<organism evidence="1 2">
    <name type="scientific">Pedobacter psychrotolerans</name>
    <dbReference type="NCBI Taxonomy" id="1843235"/>
    <lineage>
        <taxon>Bacteria</taxon>
        <taxon>Pseudomonadati</taxon>
        <taxon>Bacteroidota</taxon>
        <taxon>Sphingobacteriia</taxon>
        <taxon>Sphingobacteriales</taxon>
        <taxon>Sphingobacteriaceae</taxon>
        <taxon>Pedobacter</taxon>
    </lineage>
</organism>
<sequence length="32" mass="3565">MPAAHAVVAKVFQFSQATDKKKIPFMGSFLRL</sequence>
<dbReference type="AlphaFoldDB" id="A0A4V2RZC4"/>
<accession>A0A4V2RZC4</accession>
<comment type="caution">
    <text evidence="1">The sequence shown here is derived from an EMBL/GenBank/DDBJ whole genome shotgun (WGS) entry which is preliminary data.</text>
</comment>
<reference evidence="1 2" key="1">
    <citation type="submission" date="2019-03" db="EMBL/GenBank/DDBJ databases">
        <title>Genomic Encyclopedia of Type Strains, Phase IV (KMG-IV): sequencing the most valuable type-strain genomes for metagenomic binning, comparative biology and taxonomic classification.</title>
        <authorList>
            <person name="Goeker M."/>
        </authorList>
    </citation>
    <scope>NUCLEOTIDE SEQUENCE [LARGE SCALE GENOMIC DNA]</scope>
    <source>
        <strain evidence="1 2">DSM 103236</strain>
    </source>
</reference>
<dbReference type="EMBL" id="SLWO01000004">
    <property type="protein sequence ID" value="TCO25155.1"/>
    <property type="molecule type" value="Genomic_DNA"/>
</dbReference>
<evidence type="ECO:0000313" key="1">
    <source>
        <dbReference type="EMBL" id="TCO25155.1"/>
    </source>
</evidence>
<gene>
    <name evidence="1" type="ORF">EV200_104191</name>
</gene>
<protein>
    <submittedName>
        <fullName evidence="1">Uncharacterized protein</fullName>
    </submittedName>
</protein>
<dbReference type="Proteomes" id="UP000295684">
    <property type="component" value="Unassembled WGS sequence"/>
</dbReference>
<proteinExistence type="predicted"/>
<name>A0A4V2RZC4_9SPHI</name>